<dbReference type="UniPathway" id="UPA00079">
    <property type="reaction ID" value="UER00169"/>
</dbReference>
<dbReference type="GO" id="GO:0032259">
    <property type="term" value="P:methylation"/>
    <property type="evidence" value="ECO:0007669"/>
    <property type="project" value="UniProtKB-KW"/>
</dbReference>
<comment type="pathway">
    <text evidence="4">Quinol/quinone metabolism; menaquinone biosynthesis; menaquinol from 1,4-dihydroxy-2-naphthoate: step 2/2.</text>
</comment>
<feature type="binding site" evidence="4">
    <location>
        <position position="83"/>
    </location>
    <ligand>
        <name>S-adenosyl-L-methionine</name>
        <dbReference type="ChEBI" id="CHEBI:59789"/>
    </ligand>
</feature>
<dbReference type="NCBIfam" id="TIGR01934">
    <property type="entry name" value="MenG_MenH_UbiE"/>
    <property type="match status" value="1"/>
</dbReference>
<comment type="caution">
    <text evidence="5">The sequence shown here is derived from an EMBL/GenBank/DDBJ whole genome shotgun (WGS) entry which is preliminary data.</text>
</comment>
<comment type="caution">
    <text evidence="4">Lacks conserved residue(s) required for the propagation of feature annotation.</text>
</comment>
<keyword evidence="2 4" id="KW-0808">Transferase</keyword>
<evidence type="ECO:0000313" key="6">
    <source>
        <dbReference type="Proteomes" id="UP000050501"/>
    </source>
</evidence>
<dbReference type="PROSITE" id="PS51608">
    <property type="entry name" value="SAM_MT_UBIE"/>
    <property type="match status" value="1"/>
</dbReference>
<sequence length="238" mass="26764">MAKPEDTQHTRKVRTMFGQIAQRYDLLNRVMTFGQDIRWRKEAIRKLELKSGPQWVLDAGTGTGDIALEIQKQFPQAVVVASDLTPEMIQVGKKRPGAEKIHWVIADAMDLPFATESFDGVISGYLLRNVPDVNGALREQCRVVKPLKAVVSLDTTPPAENLLKPFIGFFLHRVIPFMGKILTGHAEAYTYLPDTTEHFLPADKLAARMEAVGFWPVQFCKRMFGTMAIHFAVKNPKS</sequence>
<gene>
    <name evidence="4" type="primary">menG</name>
    <name evidence="5" type="ORF">ADN01_06740</name>
</gene>
<dbReference type="RefSeq" id="WP_075071027.1">
    <property type="nucleotide sequence ID" value="NZ_DF967974.1"/>
</dbReference>
<dbReference type="SUPFAM" id="SSF53335">
    <property type="entry name" value="S-adenosyl-L-methionine-dependent methyltransferases"/>
    <property type="match status" value="1"/>
</dbReference>
<evidence type="ECO:0000256" key="3">
    <source>
        <dbReference type="ARBA" id="ARBA00022691"/>
    </source>
</evidence>
<evidence type="ECO:0000313" key="5">
    <source>
        <dbReference type="EMBL" id="KPL85065.1"/>
    </source>
</evidence>
<accession>A0A0P6Y6A6</accession>
<dbReference type="GO" id="GO:0009234">
    <property type="term" value="P:menaquinone biosynthetic process"/>
    <property type="evidence" value="ECO:0007669"/>
    <property type="project" value="UniProtKB-UniRule"/>
</dbReference>
<dbReference type="Proteomes" id="UP000050501">
    <property type="component" value="Unassembled WGS sequence"/>
</dbReference>
<organism evidence="5 6">
    <name type="scientific">Levilinea saccharolytica</name>
    <dbReference type="NCBI Taxonomy" id="229921"/>
    <lineage>
        <taxon>Bacteria</taxon>
        <taxon>Bacillati</taxon>
        <taxon>Chloroflexota</taxon>
        <taxon>Anaerolineae</taxon>
        <taxon>Anaerolineales</taxon>
        <taxon>Anaerolineaceae</taxon>
        <taxon>Levilinea</taxon>
    </lineage>
</organism>
<dbReference type="AlphaFoldDB" id="A0A0P6Y6A6"/>
<dbReference type="GO" id="GO:0043770">
    <property type="term" value="F:demethylmenaquinone methyltransferase activity"/>
    <property type="evidence" value="ECO:0007669"/>
    <property type="project" value="UniProtKB-UniRule"/>
</dbReference>
<keyword evidence="4" id="KW-0474">Menaquinone biosynthesis</keyword>
<dbReference type="EC" id="2.1.1.163" evidence="4"/>
<dbReference type="STRING" id="229921.ADN01_06740"/>
<protein>
    <recommendedName>
        <fullName evidence="4">Demethylmenaquinone methyltransferase</fullName>
        <ecNumber evidence="4">2.1.1.163</ecNumber>
    </recommendedName>
</protein>
<dbReference type="Gene3D" id="3.40.50.150">
    <property type="entry name" value="Vaccinia Virus protein VP39"/>
    <property type="match status" value="1"/>
</dbReference>
<dbReference type="EMBL" id="LGCM01000027">
    <property type="protein sequence ID" value="KPL85065.1"/>
    <property type="molecule type" value="Genomic_DNA"/>
</dbReference>
<dbReference type="PANTHER" id="PTHR43591">
    <property type="entry name" value="METHYLTRANSFERASE"/>
    <property type="match status" value="1"/>
</dbReference>
<comment type="function">
    <text evidence="4">Methyltransferase required for the conversion of demethylmenaquinol (DMKH2) to menaquinol (MKH2).</text>
</comment>
<comment type="similarity">
    <text evidence="4">Belongs to the class I-like SAM-binding methyltransferase superfamily. MenG/UbiE family.</text>
</comment>
<name>A0A0P6Y6A6_9CHLR</name>
<dbReference type="InterPro" id="IPR004033">
    <property type="entry name" value="UbiE/COQ5_MeTrFase"/>
</dbReference>
<reference evidence="5 6" key="1">
    <citation type="submission" date="2015-07" db="EMBL/GenBank/DDBJ databases">
        <title>Genome sequence of Levilinea saccharolytica DSM 16555.</title>
        <authorList>
            <person name="Hemp J."/>
            <person name="Ward L.M."/>
            <person name="Pace L.A."/>
            <person name="Fischer W.W."/>
        </authorList>
    </citation>
    <scope>NUCLEOTIDE SEQUENCE [LARGE SCALE GENOMIC DNA]</scope>
    <source>
        <strain evidence="5 6">KIBI-1</strain>
    </source>
</reference>
<dbReference type="Pfam" id="PF01209">
    <property type="entry name" value="Ubie_methyltran"/>
    <property type="match status" value="1"/>
</dbReference>
<dbReference type="HAMAP" id="MF_01813">
    <property type="entry name" value="MenG_UbiE_methyltr"/>
    <property type="match status" value="1"/>
</dbReference>
<dbReference type="PANTHER" id="PTHR43591:SF24">
    <property type="entry name" value="2-METHOXY-6-POLYPRENYL-1,4-BENZOQUINOL METHYLASE, MITOCHONDRIAL"/>
    <property type="match status" value="1"/>
</dbReference>
<keyword evidence="1 4" id="KW-0489">Methyltransferase</keyword>
<evidence type="ECO:0000256" key="2">
    <source>
        <dbReference type="ARBA" id="ARBA00022679"/>
    </source>
</evidence>
<proteinExistence type="inferred from homology"/>
<dbReference type="InterPro" id="IPR029063">
    <property type="entry name" value="SAM-dependent_MTases_sf"/>
</dbReference>
<comment type="catalytic activity">
    <reaction evidence="4">
        <text>a 2-demethylmenaquinol + S-adenosyl-L-methionine = a menaquinol + S-adenosyl-L-homocysteine + H(+)</text>
        <dbReference type="Rhea" id="RHEA:42640"/>
        <dbReference type="Rhea" id="RHEA-COMP:9539"/>
        <dbReference type="Rhea" id="RHEA-COMP:9563"/>
        <dbReference type="ChEBI" id="CHEBI:15378"/>
        <dbReference type="ChEBI" id="CHEBI:18151"/>
        <dbReference type="ChEBI" id="CHEBI:55437"/>
        <dbReference type="ChEBI" id="CHEBI:57856"/>
        <dbReference type="ChEBI" id="CHEBI:59789"/>
        <dbReference type="EC" id="2.1.1.163"/>
    </reaction>
</comment>
<feature type="binding site" evidence="4">
    <location>
        <position position="63"/>
    </location>
    <ligand>
        <name>S-adenosyl-L-methionine</name>
        <dbReference type="ChEBI" id="CHEBI:59789"/>
    </ligand>
</feature>
<keyword evidence="3 4" id="KW-0949">S-adenosyl-L-methionine</keyword>
<dbReference type="CDD" id="cd02440">
    <property type="entry name" value="AdoMet_MTases"/>
    <property type="match status" value="1"/>
</dbReference>
<keyword evidence="6" id="KW-1185">Reference proteome</keyword>
<evidence type="ECO:0000256" key="1">
    <source>
        <dbReference type="ARBA" id="ARBA00022603"/>
    </source>
</evidence>
<evidence type="ECO:0000256" key="4">
    <source>
        <dbReference type="HAMAP-Rule" id="MF_01813"/>
    </source>
</evidence>
<feature type="binding site" evidence="4">
    <location>
        <begin position="107"/>
        <end position="108"/>
    </location>
    <ligand>
        <name>S-adenosyl-L-methionine</name>
        <dbReference type="ChEBI" id="CHEBI:59789"/>
    </ligand>
</feature>